<protein>
    <submittedName>
        <fullName evidence="2">DUF1566 domain-containing protein</fullName>
    </submittedName>
</protein>
<dbReference type="EMBL" id="RQFA01000061">
    <property type="protein sequence ID" value="TGK31774.1"/>
    <property type="molecule type" value="Genomic_DNA"/>
</dbReference>
<feature type="domain" description="Lcl C-terminal" evidence="1">
    <location>
        <begin position="34"/>
        <end position="164"/>
    </location>
</feature>
<organism evidence="2 3">
    <name type="scientific">Leptospira gomenensis</name>
    <dbReference type="NCBI Taxonomy" id="2484974"/>
    <lineage>
        <taxon>Bacteria</taxon>
        <taxon>Pseudomonadati</taxon>
        <taxon>Spirochaetota</taxon>
        <taxon>Spirochaetia</taxon>
        <taxon>Leptospirales</taxon>
        <taxon>Leptospiraceae</taxon>
        <taxon>Leptospira</taxon>
    </lineage>
</organism>
<evidence type="ECO:0000313" key="3">
    <source>
        <dbReference type="Proteomes" id="UP000298277"/>
    </source>
</evidence>
<dbReference type="Pfam" id="PF07603">
    <property type="entry name" value="Lcl_C"/>
    <property type="match status" value="1"/>
</dbReference>
<evidence type="ECO:0000259" key="1">
    <source>
        <dbReference type="Pfam" id="PF07603"/>
    </source>
</evidence>
<dbReference type="Proteomes" id="UP000298277">
    <property type="component" value="Unassembled WGS sequence"/>
</dbReference>
<dbReference type="PANTHER" id="PTHR35812">
    <property type="entry name" value="LIPOPROTEIN"/>
    <property type="match status" value="1"/>
</dbReference>
<sequence length="167" mass="17756">MKQMKYTYALLIASLLLLVVAERPSIGPFNPGVGTVFDSTTGLTWTQCSLGQDPATACSGTATTVNWQAALDYCNTLTTNGLVWRLPNIKELYSIVNFGAEAPAITASSFPNTPGADDSFYWTSTTHPNDGGADGGRHIALIIDFDMGGSDGETKTNLHYVRCVSGP</sequence>
<proteinExistence type="predicted"/>
<gene>
    <name evidence="2" type="ORF">EHQ17_13420</name>
</gene>
<accession>A0A5F1YT55</accession>
<dbReference type="AlphaFoldDB" id="A0A5F1YT55"/>
<reference evidence="2" key="1">
    <citation type="journal article" date="2019" name="PLoS Negl. Trop. Dis.">
        <title>Revisiting the worldwide diversity of Leptospira species in the environment.</title>
        <authorList>
            <person name="Vincent A.T."/>
            <person name="Schiettekatte O."/>
            <person name="Bourhy P."/>
            <person name="Veyrier F.J."/>
            <person name="Picardeau M."/>
        </authorList>
    </citation>
    <scope>NUCLEOTIDE SEQUENCE [LARGE SCALE GENOMIC DNA]</scope>
    <source>
        <strain evidence="2">201800299</strain>
    </source>
</reference>
<evidence type="ECO:0000313" key="2">
    <source>
        <dbReference type="EMBL" id="TGK31774.1"/>
    </source>
</evidence>
<name>A0A5F1YT55_9LEPT</name>
<dbReference type="RefSeq" id="WP_135592159.1">
    <property type="nucleotide sequence ID" value="NZ_RQEZ01000104.1"/>
</dbReference>
<keyword evidence="3" id="KW-1185">Reference proteome</keyword>
<dbReference type="PANTHER" id="PTHR35812:SF1">
    <property type="entry name" value="LIPOPROTEIN"/>
    <property type="match status" value="1"/>
</dbReference>
<comment type="caution">
    <text evidence="2">The sequence shown here is derived from an EMBL/GenBank/DDBJ whole genome shotgun (WGS) entry which is preliminary data.</text>
</comment>
<dbReference type="InterPro" id="IPR011460">
    <property type="entry name" value="Lcl_C"/>
</dbReference>
<dbReference type="OrthoDB" id="9813883at2"/>